<dbReference type="InterPro" id="IPR012340">
    <property type="entry name" value="NA-bd_OB-fold"/>
</dbReference>
<dbReference type="NCBIfam" id="NF008168">
    <property type="entry name" value="PRK10917.2-2"/>
    <property type="match status" value="1"/>
</dbReference>
<dbReference type="GO" id="GO:0005524">
    <property type="term" value="F:ATP binding"/>
    <property type="evidence" value="ECO:0007669"/>
    <property type="project" value="UniProtKB-KW"/>
</dbReference>
<keyword evidence="11" id="KW-0413">Isomerase</keyword>
<dbReference type="Pfam" id="PF00270">
    <property type="entry name" value="DEAD"/>
    <property type="match status" value="1"/>
</dbReference>
<comment type="caution">
    <text evidence="18">The sequence shown here is derived from an EMBL/GenBank/DDBJ whole genome shotgun (WGS) entry which is preliminary data.</text>
</comment>
<dbReference type="Pfam" id="PF00271">
    <property type="entry name" value="Helicase_C"/>
    <property type="match status" value="1"/>
</dbReference>
<dbReference type="Gene3D" id="3.40.50.300">
    <property type="entry name" value="P-loop containing nucleotide triphosphate hydrolases"/>
    <property type="match status" value="2"/>
</dbReference>
<dbReference type="Proteomes" id="UP000664545">
    <property type="component" value="Unassembled WGS sequence"/>
</dbReference>
<evidence type="ECO:0000256" key="11">
    <source>
        <dbReference type="ARBA" id="ARBA00023235"/>
    </source>
</evidence>
<dbReference type="InterPro" id="IPR045562">
    <property type="entry name" value="RecG_dom3_C"/>
</dbReference>
<dbReference type="SMART" id="SM00490">
    <property type="entry name" value="HELICc"/>
    <property type="match status" value="1"/>
</dbReference>
<comment type="catalytic activity">
    <reaction evidence="14 15">
        <text>ATP + H2O = ADP + phosphate + H(+)</text>
        <dbReference type="Rhea" id="RHEA:13065"/>
        <dbReference type="ChEBI" id="CHEBI:15377"/>
        <dbReference type="ChEBI" id="CHEBI:15378"/>
        <dbReference type="ChEBI" id="CHEBI:30616"/>
        <dbReference type="ChEBI" id="CHEBI:43474"/>
        <dbReference type="ChEBI" id="CHEBI:456216"/>
        <dbReference type="EC" id="5.6.2.4"/>
    </reaction>
</comment>
<comment type="catalytic activity">
    <reaction evidence="12 15">
        <text>Couples ATP hydrolysis with the unwinding of duplex DNA by translocating in the 3'-5' direction.</text>
        <dbReference type="EC" id="5.6.2.4"/>
    </reaction>
</comment>
<evidence type="ECO:0000256" key="3">
    <source>
        <dbReference type="ARBA" id="ARBA00022741"/>
    </source>
</evidence>
<dbReference type="EMBL" id="JAFJZZ010000001">
    <property type="protein sequence ID" value="MBN7772571.1"/>
    <property type="molecule type" value="Genomic_DNA"/>
</dbReference>
<dbReference type="InterPro" id="IPR001650">
    <property type="entry name" value="Helicase_C-like"/>
</dbReference>
<evidence type="ECO:0000256" key="10">
    <source>
        <dbReference type="ARBA" id="ARBA00023204"/>
    </source>
</evidence>
<evidence type="ECO:0000259" key="17">
    <source>
        <dbReference type="PROSITE" id="PS51194"/>
    </source>
</evidence>
<dbReference type="GO" id="GO:0016787">
    <property type="term" value="F:hydrolase activity"/>
    <property type="evidence" value="ECO:0007669"/>
    <property type="project" value="UniProtKB-KW"/>
</dbReference>
<accession>A0A939II06</accession>
<evidence type="ECO:0000313" key="18">
    <source>
        <dbReference type="EMBL" id="MBN7772571.1"/>
    </source>
</evidence>
<evidence type="ECO:0000256" key="8">
    <source>
        <dbReference type="ARBA" id="ARBA00023125"/>
    </source>
</evidence>
<proteinExistence type="inferred from homology"/>
<evidence type="ECO:0000256" key="13">
    <source>
        <dbReference type="ARBA" id="ARBA00034808"/>
    </source>
</evidence>
<sequence>MNLNDPISSIKGIGSKKADVLKSMGIETIEDFFYVYPRDYQDRRELKKVNELLDGSVSLVKGKIVLKVKNGSPYSRKQTLKVLVTDETGGMEVVFFNPKFIVNRLEMDAEYVFYGRVSIEFGKIKMIHPEFVKSGANNTQGIIPIYPLKAGISQSEMQKWQHIAAGLLEELKEPLTKAIIDKNNLCDIQYAIRHIHRPQDKNTLKAAKYRLIFDELLFLQIGLFSIKNKVLSNQAGICFDKNVQEKIFMEQLPYTLTGAQQRVIAEIMRDMESEKGMNRLVQGDVGSGKTAIAEIALYKAVKSGFQGVMMAPTELLAKQHFEGFVHEFDKHGITVGFLSGSMSAKEKHQTLEKLAEGSIDILVGTHALIQPNVVFKNLGLVITDEQHRFGVNQRNLLAEKGQTPDILIMTATPIPRTLAVILYGDLDISVIDELPPGRQQIITRAAESSGREKAYAFIRNEIENGRQAYVVAPLISESESLENVISAEELYQELKKKFNTIEVSLLHGEMKQAEKDEIMTRFYNNEIKILVSTVVIEVGINVPNATIMLIENAERFGLAQLHQLRGRVGRGKHQSYCLLISNGKNPIAKERIHTMVSTSDGFIIAEKDLELRGPGEFFGTKQHGLPDLKLADLVKHAKILHRAREEAKTILEEDPQISLSEHACLREKTLKLFSEESILSI</sequence>
<evidence type="ECO:0000259" key="16">
    <source>
        <dbReference type="PROSITE" id="PS51192"/>
    </source>
</evidence>
<dbReference type="RefSeq" id="WP_206581366.1">
    <property type="nucleotide sequence ID" value="NZ_JAFJZZ010000001.1"/>
</dbReference>
<keyword evidence="10 15" id="KW-0234">DNA repair</keyword>
<name>A0A939II06_CLOAM</name>
<dbReference type="PROSITE" id="PS51192">
    <property type="entry name" value="HELICASE_ATP_BIND_1"/>
    <property type="match status" value="1"/>
</dbReference>
<keyword evidence="8" id="KW-0238">DNA-binding</keyword>
<dbReference type="AlphaFoldDB" id="A0A939II06"/>
<dbReference type="GO" id="GO:0003677">
    <property type="term" value="F:DNA binding"/>
    <property type="evidence" value="ECO:0007669"/>
    <property type="project" value="UniProtKB-KW"/>
</dbReference>
<feature type="domain" description="Helicase ATP-binding" evidence="16">
    <location>
        <begin position="270"/>
        <end position="431"/>
    </location>
</feature>
<dbReference type="NCBIfam" id="TIGR00643">
    <property type="entry name" value="recG"/>
    <property type="match status" value="1"/>
</dbReference>
<evidence type="ECO:0000256" key="1">
    <source>
        <dbReference type="ARBA" id="ARBA00007504"/>
    </source>
</evidence>
<dbReference type="NCBIfam" id="NF008165">
    <property type="entry name" value="PRK10917.1-3"/>
    <property type="match status" value="1"/>
</dbReference>
<evidence type="ECO:0000256" key="15">
    <source>
        <dbReference type="RuleBase" id="RU363016"/>
    </source>
</evidence>
<evidence type="ECO:0000256" key="9">
    <source>
        <dbReference type="ARBA" id="ARBA00023172"/>
    </source>
</evidence>
<evidence type="ECO:0000256" key="5">
    <source>
        <dbReference type="ARBA" id="ARBA00022801"/>
    </source>
</evidence>
<dbReference type="SUPFAM" id="SSF52540">
    <property type="entry name" value="P-loop containing nucleoside triphosphate hydrolases"/>
    <property type="match status" value="2"/>
</dbReference>
<dbReference type="InterPro" id="IPR011545">
    <property type="entry name" value="DEAD/DEAH_box_helicase_dom"/>
</dbReference>
<dbReference type="Pfam" id="PF17191">
    <property type="entry name" value="RecG_wedge"/>
    <property type="match status" value="1"/>
</dbReference>
<evidence type="ECO:0000256" key="4">
    <source>
        <dbReference type="ARBA" id="ARBA00022763"/>
    </source>
</evidence>
<evidence type="ECO:0000256" key="2">
    <source>
        <dbReference type="ARBA" id="ARBA00017846"/>
    </source>
</evidence>
<keyword evidence="5 15" id="KW-0378">Hydrolase</keyword>
<keyword evidence="7 15" id="KW-0067">ATP-binding</keyword>
<dbReference type="GO" id="GO:0006281">
    <property type="term" value="P:DNA repair"/>
    <property type="evidence" value="ECO:0007669"/>
    <property type="project" value="UniProtKB-UniRule"/>
</dbReference>
<dbReference type="PANTHER" id="PTHR47964">
    <property type="entry name" value="ATP-DEPENDENT DNA HELICASE HOMOLOG RECG, CHLOROPLASTIC"/>
    <property type="match status" value="1"/>
</dbReference>
<gene>
    <name evidence="18" type="primary">recG</name>
    <name evidence="18" type="ORF">JYB65_04280</name>
</gene>
<dbReference type="SUPFAM" id="SSF50249">
    <property type="entry name" value="Nucleic acid-binding proteins"/>
    <property type="match status" value="1"/>
</dbReference>
<dbReference type="CDD" id="cd04488">
    <property type="entry name" value="RecG_wedge_OBF"/>
    <property type="match status" value="1"/>
</dbReference>
<dbReference type="PANTHER" id="PTHR47964:SF1">
    <property type="entry name" value="ATP-DEPENDENT DNA HELICASE HOMOLOG RECG, CHLOROPLASTIC"/>
    <property type="match status" value="1"/>
</dbReference>
<dbReference type="Gene3D" id="2.40.50.140">
    <property type="entry name" value="Nucleic acid-binding proteins"/>
    <property type="match status" value="1"/>
</dbReference>
<comment type="similarity">
    <text evidence="1 15">Belongs to the helicase family. RecG subfamily.</text>
</comment>
<keyword evidence="4 15" id="KW-0227">DNA damage</keyword>
<dbReference type="PROSITE" id="PS51194">
    <property type="entry name" value="HELICASE_CTER"/>
    <property type="match status" value="1"/>
</dbReference>
<dbReference type="GO" id="GO:0006310">
    <property type="term" value="P:DNA recombination"/>
    <property type="evidence" value="ECO:0007669"/>
    <property type="project" value="UniProtKB-UniRule"/>
</dbReference>
<evidence type="ECO:0000256" key="7">
    <source>
        <dbReference type="ARBA" id="ARBA00022840"/>
    </source>
</evidence>
<evidence type="ECO:0000256" key="14">
    <source>
        <dbReference type="ARBA" id="ARBA00048988"/>
    </source>
</evidence>
<comment type="function">
    <text evidence="15">Plays a critical role in recombination and DNA repair. Helps process Holliday junction intermediates to mature products by catalyzing branch migration. Has replication fork regression activity, unwinds stalled or blocked replication forks to make a HJ that can be resolved. Has a DNA unwinding activity characteristic of a DNA helicase with 3'-5' polarity.</text>
</comment>
<dbReference type="EC" id="5.6.2.4" evidence="13 15"/>
<dbReference type="InterPro" id="IPR033454">
    <property type="entry name" value="RecG_wedge"/>
</dbReference>
<dbReference type="CDD" id="cd17992">
    <property type="entry name" value="DEXHc_RecG"/>
    <property type="match status" value="1"/>
</dbReference>
<keyword evidence="19" id="KW-1185">Reference proteome</keyword>
<dbReference type="InterPro" id="IPR027417">
    <property type="entry name" value="P-loop_NTPase"/>
</dbReference>
<dbReference type="Pfam" id="PF19833">
    <property type="entry name" value="RecG_dom3_C"/>
    <property type="match status" value="1"/>
</dbReference>
<feature type="domain" description="Helicase C-terminal" evidence="17">
    <location>
        <begin position="450"/>
        <end position="610"/>
    </location>
</feature>
<dbReference type="SMART" id="SM00487">
    <property type="entry name" value="DEXDc"/>
    <property type="match status" value="1"/>
</dbReference>
<dbReference type="GO" id="GO:0043138">
    <property type="term" value="F:3'-5' DNA helicase activity"/>
    <property type="evidence" value="ECO:0007669"/>
    <property type="project" value="UniProtKB-EC"/>
</dbReference>
<keyword evidence="6 15" id="KW-0347">Helicase</keyword>
<reference evidence="18" key="1">
    <citation type="submission" date="2021-02" db="EMBL/GenBank/DDBJ databases">
        <title>Abyssanaerobacter marinus gen.nov., sp., nov, anaerobic bacterium isolated from the Onnuri vent field of Indian Ocean and suggestion of Mogibacteriaceae fam. nov., and proposal of reclassification of ambiguous this family's genus member.</title>
        <authorList>
            <person name="Kim Y.J."/>
            <person name="Yang J.-A."/>
        </authorList>
    </citation>
    <scope>NUCLEOTIDE SEQUENCE</scope>
    <source>
        <strain evidence="18">DSM 2634</strain>
    </source>
</reference>
<protein>
    <recommendedName>
        <fullName evidence="2 15">ATP-dependent DNA helicase RecG</fullName>
        <ecNumber evidence="13 15">5.6.2.4</ecNumber>
    </recommendedName>
</protein>
<keyword evidence="3 15" id="KW-0547">Nucleotide-binding</keyword>
<dbReference type="InterPro" id="IPR014001">
    <property type="entry name" value="Helicase_ATP-bd"/>
</dbReference>
<evidence type="ECO:0000313" key="19">
    <source>
        <dbReference type="Proteomes" id="UP000664545"/>
    </source>
</evidence>
<dbReference type="InterPro" id="IPR004609">
    <property type="entry name" value="ATP-dep_DNA_helicase_RecG"/>
</dbReference>
<dbReference type="InterPro" id="IPR047112">
    <property type="entry name" value="RecG/Mfd"/>
</dbReference>
<evidence type="ECO:0000256" key="6">
    <source>
        <dbReference type="ARBA" id="ARBA00022806"/>
    </source>
</evidence>
<organism evidence="18 19">
    <name type="scientific">Clostridium aminobutyricum</name>
    <dbReference type="NCBI Taxonomy" id="33953"/>
    <lineage>
        <taxon>Bacteria</taxon>
        <taxon>Bacillati</taxon>
        <taxon>Bacillota</taxon>
        <taxon>Clostridia</taxon>
        <taxon>Eubacteriales</taxon>
        <taxon>Clostridiaceae</taxon>
        <taxon>Clostridium</taxon>
    </lineage>
</organism>
<keyword evidence="9 15" id="KW-0233">DNA recombination</keyword>
<evidence type="ECO:0000256" key="12">
    <source>
        <dbReference type="ARBA" id="ARBA00034617"/>
    </source>
</evidence>